<reference evidence="1 2" key="1">
    <citation type="submission" date="2023-11" db="EMBL/GenBank/DDBJ databases">
        <authorList>
            <person name="Xu M."/>
            <person name="Jiang T."/>
        </authorList>
    </citation>
    <scope>NUCLEOTIDE SEQUENCE [LARGE SCALE GENOMIC DNA]</scope>
    <source>
        <strain evidence="1 2">SD</strain>
    </source>
</reference>
<dbReference type="Pfam" id="PF05258">
    <property type="entry name" value="DciA"/>
    <property type="match status" value="1"/>
</dbReference>
<organism evidence="1 2">
    <name type="scientific">Patulibacter brassicae</name>
    <dbReference type="NCBI Taxonomy" id="1705717"/>
    <lineage>
        <taxon>Bacteria</taxon>
        <taxon>Bacillati</taxon>
        <taxon>Actinomycetota</taxon>
        <taxon>Thermoleophilia</taxon>
        <taxon>Solirubrobacterales</taxon>
        <taxon>Patulibacteraceae</taxon>
        <taxon>Patulibacter</taxon>
    </lineage>
</organism>
<dbReference type="EMBL" id="JAXAVX010000006">
    <property type="protein sequence ID" value="MDX8152461.1"/>
    <property type="molecule type" value="Genomic_DNA"/>
</dbReference>
<dbReference type="InterPro" id="IPR007922">
    <property type="entry name" value="DciA-like"/>
</dbReference>
<evidence type="ECO:0000313" key="1">
    <source>
        <dbReference type="EMBL" id="MDX8152461.1"/>
    </source>
</evidence>
<dbReference type="RefSeq" id="WP_319954617.1">
    <property type="nucleotide sequence ID" value="NZ_JAXAVX010000006.1"/>
</dbReference>
<comment type="caution">
    <text evidence="1">The sequence shown here is derived from an EMBL/GenBank/DDBJ whole genome shotgun (WGS) entry which is preliminary data.</text>
</comment>
<accession>A0ABU4VNE0</accession>
<name>A0ABU4VNE0_9ACTN</name>
<sequence length="101" mass="10648">MSRRRRSTPRPVADGLGSMLDGLAPDDDLARVQRAWAAALGPAVAAAGQPVALRDGVLHVACADATWAHELQLMEPQILERLGSAYNGLPVVALRTRAGGR</sequence>
<proteinExistence type="predicted"/>
<gene>
    <name evidence="1" type="ORF">SK069_12705</name>
</gene>
<dbReference type="PANTHER" id="PTHR36456:SF1">
    <property type="entry name" value="UPF0232 PROTEIN SCO3875"/>
    <property type="match status" value="1"/>
</dbReference>
<dbReference type="PANTHER" id="PTHR36456">
    <property type="entry name" value="UPF0232 PROTEIN SCO3875"/>
    <property type="match status" value="1"/>
</dbReference>
<dbReference type="Proteomes" id="UP001277761">
    <property type="component" value="Unassembled WGS sequence"/>
</dbReference>
<evidence type="ECO:0000313" key="2">
    <source>
        <dbReference type="Proteomes" id="UP001277761"/>
    </source>
</evidence>
<keyword evidence="2" id="KW-1185">Reference proteome</keyword>
<protein>
    <submittedName>
        <fullName evidence="1">DUF721 domain-containing protein</fullName>
    </submittedName>
</protein>